<proteinExistence type="predicted"/>
<gene>
    <name evidence="1" type="ORF">CK203_114825</name>
</gene>
<organism evidence="1 2">
    <name type="scientific">Vitis vinifera</name>
    <name type="common">Grape</name>
    <dbReference type="NCBI Taxonomy" id="29760"/>
    <lineage>
        <taxon>Eukaryota</taxon>
        <taxon>Viridiplantae</taxon>
        <taxon>Streptophyta</taxon>
        <taxon>Embryophyta</taxon>
        <taxon>Tracheophyta</taxon>
        <taxon>Spermatophyta</taxon>
        <taxon>Magnoliopsida</taxon>
        <taxon>eudicotyledons</taxon>
        <taxon>Gunneridae</taxon>
        <taxon>Pentapetalae</taxon>
        <taxon>rosids</taxon>
        <taxon>Vitales</taxon>
        <taxon>Vitaceae</taxon>
        <taxon>Viteae</taxon>
        <taxon>Vitis</taxon>
    </lineage>
</organism>
<evidence type="ECO:0000313" key="1">
    <source>
        <dbReference type="EMBL" id="RVW58442.1"/>
    </source>
</evidence>
<name>A0A438FEP1_VITVI</name>
<dbReference type="Proteomes" id="UP000288805">
    <property type="component" value="Unassembled WGS sequence"/>
</dbReference>
<comment type="caution">
    <text evidence="1">The sequence shown here is derived from an EMBL/GenBank/DDBJ whole genome shotgun (WGS) entry which is preliminary data.</text>
</comment>
<reference evidence="1 2" key="1">
    <citation type="journal article" date="2018" name="PLoS Genet.">
        <title>Population sequencing reveals clonal diversity and ancestral inbreeding in the grapevine cultivar Chardonnay.</title>
        <authorList>
            <person name="Roach M.J."/>
            <person name="Johnson D.L."/>
            <person name="Bohlmann J."/>
            <person name="van Vuuren H.J."/>
            <person name="Jones S.J."/>
            <person name="Pretorius I.S."/>
            <person name="Schmidt S.A."/>
            <person name="Borneman A.R."/>
        </authorList>
    </citation>
    <scope>NUCLEOTIDE SEQUENCE [LARGE SCALE GENOMIC DNA]</scope>
    <source>
        <strain evidence="2">cv. Chardonnay</strain>
        <tissue evidence="1">Leaf</tissue>
    </source>
</reference>
<accession>A0A438FEP1</accession>
<protein>
    <submittedName>
        <fullName evidence="1">Uncharacterized protein</fullName>
    </submittedName>
</protein>
<dbReference type="EMBL" id="QGNW01000951">
    <property type="protein sequence ID" value="RVW58442.1"/>
    <property type="molecule type" value="Genomic_DNA"/>
</dbReference>
<evidence type="ECO:0000313" key="2">
    <source>
        <dbReference type="Proteomes" id="UP000288805"/>
    </source>
</evidence>
<sequence>MTMVLHGHLMRRRRANLMRTAGKRHREENQKSHARLSDILGSLLEKLLQFVIEIVYECERDEGLGMLWELCELLISSLLFGIRADVSSPVEGTMAEATRSQEVRREMLEMMKEFERKQELWHRESEEKAVNLLLISKV</sequence>
<dbReference type="AlphaFoldDB" id="A0A438FEP1"/>